<sequence length="146" mass="16424">MEIECPFGLDANDIDLEERLLQIKGELTVVLIRSQYYFITGGGSLSHIPQGYSDSSWRQMPYAELESKAELTNSFSFHQGRLSSDLALGKQHELPKISEFTAIIHDSKRNKSNNVTNVDYGSVVCRRSPSLFQVKETCIYHCGTCS</sequence>
<evidence type="ECO:0000313" key="1">
    <source>
        <dbReference type="EMBL" id="KAK1932548.1"/>
    </source>
</evidence>
<evidence type="ECO:0000313" key="2">
    <source>
        <dbReference type="Proteomes" id="UP001259832"/>
    </source>
</evidence>
<accession>A0AAD9G649</accession>
<name>A0AAD9G649_9STRA</name>
<proteinExistence type="predicted"/>
<keyword evidence="2" id="KW-1185">Reference proteome</keyword>
<comment type="caution">
    <text evidence="1">The sequence shown here is derived from an EMBL/GenBank/DDBJ whole genome shotgun (WGS) entry which is preliminary data.</text>
</comment>
<dbReference type="Proteomes" id="UP001259832">
    <property type="component" value="Unassembled WGS sequence"/>
</dbReference>
<dbReference type="EMBL" id="JASMQC010000029">
    <property type="protein sequence ID" value="KAK1932548.1"/>
    <property type="molecule type" value="Genomic_DNA"/>
</dbReference>
<reference evidence="1" key="1">
    <citation type="submission" date="2023-08" db="EMBL/GenBank/DDBJ databases">
        <title>Reference Genome Resource for the Citrus Pathogen Phytophthora citrophthora.</title>
        <authorList>
            <person name="Moller H."/>
            <person name="Coetzee B."/>
            <person name="Rose L.J."/>
            <person name="Van Niekerk J.M."/>
        </authorList>
    </citation>
    <scope>NUCLEOTIDE SEQUENCE</scope>
    <source>
        <strain evidence="1">STE-U-9442</strain>
    </source>
</reference>
<organism evidence="1 2">
    <name type="scientific">Phytophthora citrophthora</name>
    <dbReference type="NCBI Taxonomy" id="4793"/>
    <lineage>
        <taxon>Eukaryota</taxon>
        <taxon>Sar</taxon>
        <taxon>Stramenopiles</taxon>
        <taxon>Oomycota</taxon>
        <taxon>Peronosporomycetes</taxon>
        <taxon>Peronosporales</taxon>
        <taxon>Peronosporaceae</taxon>
        <taxon>Phytophthora</taxon>
    </lineage>
</organism>
<gene>
    <name evidence="1" type="ORF">P3T76_012132</name>
</gene>
<protein>
    <submittedName>
        <fullName evidence="1">Uncharacterized protein</fullName>
    </submittedName>
</protein>
<dbReference type="AlphaFoldDB" id="A0AAD9G649"/>